<dbReference type="AlphaFoldDB" id="A0A397BZ86"/>
<dbReference type="GO" id="GO:0007018">
    <property type="term" value="P:microtubule-based movement"/>
    <property type="evidence" value="ECO:0007669"/>
    <property type="project" value="InterPro"/>
</dbReference>
<dbReference type="InterPro" id="IPR026983">
    <property type="entry name" value="DHC"/>
</dbReference>
<dbReference type="GO" id="GO:0051959">
    <property type="term" value="F:dynein light intermediate chain binding"/>
    <property type="evidence" value="ECO:0007669"/>
    <property type="project" value="InterPro"/>
</dbReference>
<dbReference type="InterPro" id="IPR041228">
    <property type="entry name" value="Dynein_C"/>
</dbReference>
<comment type="caution">
    <text evidence="2">The sequence shown here is derived from an EMBL/GenBank/DDBJ whole genome shotgun (WGS) entry which is preliminary data.</text>
</comment>
<feature type="non-terminal residue" evidence="2">
    <location>
        <position position="1"/>
    </location>
</feature>
<organism evidence="2 3">
    <name type="scientific">Aphanomyces astaci</name>
    <name type="common">Crayfish plague agent</name>
    <dbReference type="NCBI Taxonomy" id="112090"/>
    <lineage>
        <taxon>Eukaryota</taxon>
        <taxon>Sar</taxon>
        <taxon>Stramenopiles</taxon>
        <taxon>Oomycota</taxon>
        <taxon>Saprolegniomycetes</taxon>
        <taxon>Saprolegniales</taxon>
        <taxon>Verrucalvaceae</taxon>
        <taxon>Aphanomyces</taxon>
    </lineage>
</organism>
<evidence type="ECO:0000313" key="2">
    <source>
        <dbReference type="EMBL" id="RHY37112.1"/>
    </source>
</evidence>
<sequence>LPRSSAIRVNTDDDDAATAFTNPVYRCLHREVELANKLLANVTSLLEYIDGVCSNALKPTSAVRDAMRSLHQDQLPSDWRTSYAIPPHILLHEWLADFSKRVAQLRHLMSLPLADVLSQGIWIGGLFAPEAFITATRQVVSRDLHCALDELVLVASVHNEANDSGGGGFNVSGFHIQGIQWTQSGGFTATDALESPLDTLYLSWRVALDDVPTLRKLPVYLNAQRLVMLFEVAVDVPPSTLLSDHIWAERAVALTAWKL</sequence>
<dbReference type="InterPro" id="IPR043160">
    <property type="entry name" value="Dynein_C_barrel"/>
</dbReference>
<dbReference type="GO" id="GO:0030286">
    <property type="term" value="C:dynein complex"/>
    <property type="evidence" value="ECO:0007669"/>
    <property type="project" value="InterPro"/>
</dbReference>
<dbReference type="FunFam" id="3.10.490.20:FF:000004">
    <property type="entry name" value="Cytoplasmic dynein heavy chain 2"/>
    <property type="match status" value="1"/>
</dbReference>
<evidence type="ECO:0000313" key="3">
    <source>
        <dbReference type="Proteomes" id="UP000266239"/>
    </source>
</evidence>
<evidence type="ECO:0000259" key="1">
    <source>
        <dbReference type="Pfam" id="PF18199"/>
    </source>
</evidence>
<dbReference type="Gene3D" id="3.10.490.20">
    <property type="match status" value="1"/>
</dbReference>
<gene>
    <name evidence="2" type="ORF">DYB25_009496</name>
</gene>
<reference evidence="2 3" key="1">
    <citation type="submission" date="2018-08" db="EMBL/GenBank/DDBJ databases">
        <title>Aphanomyces genome sequencing and annotation.</title>
        <authorList>
            <person name="Minardi D."/>
            <person name="Oidtmann B."/>
            <person name="Van Der Giezen M."/>
            <person name="Studholme D.J."/>
        </authorList>
    </citation>
    <scope>NUCLEOTIDE SEQUENCE [LARGE SCALE GENOMIC DNA]</scope>
    <source>
        <strain evidence="2 3">Yx</strain>
    </source>
</reference>
<protein>
    <recommendedName>
        <fullName evidence="1">Dynein heavy chain C-terminal domain-containing protein</fullName>
    </recommendedName>
</protein>
<dbReference type="Gene3D" id="1.20.1270.280">
    <property type="match status" value="1"/>
</dbReference>
<dbReference type="Proteomes" id="UP000266239">
    <property type="component" value="Unassembled WGS sequence"/>
</dbReference>
<dbReference type="PANTHER" id="PTHR45703">
    <property type="entry name" value="DYNEIN HEAVY CHAIN"/>
    <property type="match status" value="1"/>
</dbReference>
<dbReference type="GO" id="GO:0045505">
    <property type="term" value="F:dynein intermediate chain binding"/>
    <property type="evidence" value="ECO:0007669"/>
    <property type="project" value="InterPro"/>
</dbReference>
<dbReference type="Pfam" id="PF18199">
    <property type="entry name" value="Dynein_C"/>
    <property type="match status" value="1"/>
</dbReference>
<feature type="domain" description="Dynein heavy chain C-terminal" evidence="1">
    <location>
        <begin position="13"/>
        <end position="255"/>
    </location>
</feature>
<accession>A0A397BZ86</accession>
<dbReference type="EMBL" id="QUTA01000710">
    <property type="protein sequence ID" value="RHY37112.1"/>
    <property type="molecule type" value="Genomic_DNA"/>
</dbReference>
<proteinExistence type="predicted"/>
<dbReference type="PANTHER" id="PTHR45703:SF36">
    <property type="entry name" value="DYNEIN HEAVY CHAIN, CYTOPLASMIC"/>
    <property type="match status" value="1"/>
</dbReference>
<name>A0A397BZ86_APHAT</name>